<reference evidence="14 15" key="1">
    <citation type="submission" date="2021-02" db="EMBL/GenBank/DDBJ databases">
        <title>De Novo genome assembly of isolated myxobacteria.</title>
        <authorList>
            <person name="Stevens D.C."/>
        </authorList>
    </citation>
    <scope>NUCLEOTIDE SEQUENCE [LARGE SCALE GENOMIC DNA]</scope>
    <source>
        <strain evidence="15">SCPEA02</strain>
    </source>
</reference>
<dbReference type="EMBL" id="CP071090">
    <property type="protein sequence ID" value="QSQ26367.1"/>
    <property type="molecule type" value="Genomic_DNA"/>
</dbReference>
<keyword evidence="3 10" id="KW-0813">Transport</keyword>
<sequence length="860" mass="93875">MRDIFTIKAVTWPRLARTVVLSGLLVASPVLAGMPQDGAPVVAAPTLEAPKLVEFVEATYPAQAEHERLEATVVLRLTLDERGAVTATEVMQSAGHGFDEAARDAVLRFRFEPAKRNGVPVPSRIAYSYEFRLRPPETPATEPMQAAETERGATSSSQAVEPGSATGATEQTASTQGAADGEPIEVTVEGESEVERMRNSAEAVRVIEMQQVQREAADLGQVLARTEGIGVRRVGGLGSRARFSLAGFTDEQIRFFIDGVPLELAGYGPEFANVPVNLVQRMEVYQGVVPARFGADALGGAVQFITTEKLGGTKAAASYEFGSFNTHRLTLSGSHLNEASGLYARASAFFDSTPNNYRVDVEVPDEQGRLVSQTLPRFHDAYRAGGGSVEAGFTGLPWAHRLLLRAFASTTAKELQHGATMDTPYGDVDSASASAGATLRYEKTHDSGLTTDAVGGYVFRRSTFTDVGTCAYDWTGRCVQQLPQPGEIESRAVERNVRQHTGFARINLGWSPSIAHAFRLAIAPTWVGRSGEDEALRERGEIDPLTGDRSIFSLVAGLEYQRDALDGRLENIAFLKDYLQRSRADLLLPSNVFEPADQDIHHLGVGDSLRFRITDVLLAKAAYEWATRLPRPDELFGDGILYGENLRLRPERSHNLNVELAASLPSMPSGTFRGNVLGFARLVDDFIQPIGHLGYYTYQNVIEARSLGVTGALGWTSPGEWLSLDGNATFQDFRNTSTEGPFAEFEGQRLPNRPNLLANGSARFQWAKVLSPRDELSLSWHTRYIHSFFRAWERLGQGSQKQTVPAQLLHSLALTYATRISRVAVSWTVDVQNLTDADAYDFLGVQRPGRAVAAKVVAEL</sequence>
<feature type="signal peptide" evidence="12">
    <location>
        <begin position="1"/>
        <end position="32"/>
    </location>
</feature>
<dbReference type="SUPFAM" id="SSF74653">
    <property type="entry name" value="TolA/TonB C-terminal domain"/>
    <property type="match status" value="1"/>
</dbReference>
<evidence type="ECO:0000256" key="6">
    <source>
        <dbReference type="ARBA" id="ARBA00022729"/>
    </source>
</evidence>
<dbReference type="Pfam" id="PF03544">
    <property type="entry name" value="TonB_C"/>
    <property type="match status" value="1"/>
</dbReference>
<dbReference type="Gene3D" id="3.30.1150.10">
    <property type="match status" value="1"/>
</dbReference>
<evidence type="ECO:0000256" key="9">
    <source>
        <dbReference type="ARBA" id="ARBA00023237"/>
    </source>
</evidence>
<dbReference type="NCBIfam" id="TIGR01352">
    <property type="entry name" value="tonB_Cterm"/>
    <property type="match status" value="1"/>
</dbReference>
<evidence type="ECO:0000256" key="1">
    <source>
        <dbReference type="ARBA" id="ARBA00004167"/>
    </source>
</evidence>
<dbReference type="InterPro" id="IPR006260">
    <property type="entry name" value="TonB/TolA_C"/>
</dbReference>
<organism evidence="14 15">
    <name type="scientific">Pyxidicoccus parkwayensis</name>
    <dbReference type="NCBI Taxonomy" id="2813578"/>
    <lineage>
        <taxon>Bacteria</taxon>
        <taxon>Pseudomonadati</taxon>
        <taxon>Myxococcota</taxon>
        <taxon>Myxococcia</taxon>
        <taxon>Myxococcales</taxon>
        <taxon>Cystobacterineae</taxon>
        <taxon>Myxococcaceae</taxon>
        <taxon>Pyxidicoccus</taxon>
    </lineage>
</organism>
<evidence type="ECO:0000313" key="14">
    <source>
        <dbReference type="EMBL" id="QSQ26367.1"/>
    </source>
</evidence>
<dbReference type="Gene3D" id="2.40.170.20">
    <property type="entry name" value="TonB-dependent receptor, beta-barrel domain"/>
    <property type="match status" value="1"/>
</dbReference>
<keyword evidence="14" id="KW-0675">Receptor</keyword>
<dbReference type="InterPro" id="IPR037682">
    <property type="entry name" value="TonB_C"/>
</dbReference>
<gene>
    <name evidence="14" type="primary">mxcH</name>
    <name evidence="14" type="ORF">JY651_16145</name>
</gene>
<evidence type="ECO:0000256" key="7">
    <source>
        <dbReference type="ARBA" id="ARBA00022989"/>
    </source>
</evidence>
<evidence type="ECO:0000256" key="2">
    <source>
        <dbReference type="ARBA" id="ARBA00004571"/>
    </source>
</evidence>
<dbReference type="Gene3D" id="2.170.130.10">
    <property type="entry name" value="TonB-dependent receptor, plug domain"/>
    <property type="match status" value="1"/>
</dbReference>
<dbReference type="InterPro" id="IPR037066">
    <property type="entry name" value="Plug_dom_sf"/>
</dbReference>
<dbReference type="PANTHER" id="PTHR30069">
    <property type="entry name" value="TONB-DEPENDENT OUTER MEMBRANE RECEPTOR"/>
    <property type="match status" value="1"/>
</dbReference>
<evidence type="ECO:0000259" key="13">
    <source>
        <dbReference type="PROSITE" id="PS52015"/>
    </source>
</evidence>
<keyword evidence="9 10" id="KW-0998">Cell outer membrane</keyword>
<proteinExistence type="inferred from homology"/>
<evidence type="ECO:0000256" key="12">
    <source>
        <dbReference type="SAM" id="SignalP"/>
    </source>
</evidence>
<evidence type="ECO:0000256" key="8">
    <source>
        <dbReference type="ARBA" id="ARBA00023136"/>
    </source>
</evidence>
<dbReference type="InterPro" id="IPR012910">
    <property type="entry name" value="Plug_dom"/>
</dbReference>
<keyword evidence="8 10" id="KW-0472">Membrane</keyword>
<keyword evidence="7" id="KW-1133">Transmembrane helix</keyword>
<evidence type="ECO:0000256" key="5">
    <source>
        <dbReference type="ARBA" id="ARBA00022692"/>
    </source>
</evidence>
<dbReference type="Proteomes" id="UP000662747">
    <property type="component" value="Chromosome"/>
</dbReference>
<evidence type="ECO:0000313" key="15">
    <source>
        <dbReference type="Proteomes" id="UP000662747"/>
    </source>
</evidence>
<protein>
    <submittedName>
        <fullName evidence="14">TonB-dependent siderophore myxochelin receptor MxcH</fullName>
    </submittedName>
</protein>
<keyword evidence="5 10" id="KW-0812">Transmembrane</keyword>
<dbReference type="InterPro" id="IPR039426">
    <property type="entry name" value="TonB-dep_rcpt-like"/>
</dbReference>
<dbReference type="NCBIfam" id="NF038079">
    <property type="entry name" value="TonB_sider_MxcH"/>
    <property type="match status" value="1"/>
</dbReference>
<dbReference type="SUPFAM" id="SSF56935">
    <property type="entry name" value="Porins"/>
    <property type="match status" value="1"/>
</dbReference>
<dbReference type="InterPro" id="IPR036942">
    <property type="entry name" value="Beta-barrel_TonB_sf"/>
</dbReference>
<dbReference type="PROSITE" id="PS52016">
    <property type="entry name" value="TONB_DEPENDENT_REC_3"/>
    <property type="match status" value="1"/>
</dbReference>
<name>A0ABX7P7I4_9BACT</name>
<feature type="domain" description="TonB C-terminal" evidence="13">
    <location>
        <begin position="45"/>
        <end position="140"/>
    </location>
</feature>
<keyword evidence="4 10" id="KW-1134">Transmembrane beta strand</keyword>
<accession>A0ABX7P7I4</accession>
<evidence type="ECO:0000256" key="3">
    <source>
        <dbReference type="ARBA" id="ARBA00022448"/>
    </source>
</evidence>
<dbReference type="PANTHER" id="PTHR30069:SF29">
    <property type="entry name" value="HEMOGLOBIN AND HEMOGLOBIN-HAPTOGLOBIN-BINDING PROTEIN 1-RELATED"/>
    <property type="match status" value="1"/>
</dbReference>
<keyword evidence="15" id="KW-1185">Reference proteome</keyword>
<comment type="similarity">
    <text evidence="10">Belongs to the TonB-dependent receptor family.</text>
</comment>
<evidence type="ECO:0000256" key="4">
    <source>
        <dbReference type="ARBA" id="ARBA00022452"/>
    </source>
</evidence>
<feature type="chain" id="PRO_5046837929" evidence="12">
    <location>
        <begin position="33"/>
        <end position="860"/>
    </location>
</feature>
<comment type="subcellular location">
    <subcellularLocation>
        <location evidence="2 10">Cell outer membrane</location>
        <topology evidence="2 10">Multi-pass membrane protein</topology>
    </subcellularLocation>
    <subcellularLocation>
        <location evidence="1">Membrane</location>
        <topology evidence="1">Single-pass membrane protein</topology>
    </subcellularLocation>
</comment>
<feature type="region of interest" description="Disordered" evidence="11">
    <location>
        <begin position="135"/>
        <end position="194"/>
    </location>
</feature>
<evidence type="ECO:0000256" key="10">
    <source>
        <dbReference type="PROSITE-ProRule" id="PRU01360"/>
    </source>
</evidence>
<feature type="compositionally biased region" description="Polar residues" evidence="11">
    <location>
        <begin position="166"/>
        <end position="177"/>
    </location>
</feature>
<dbReference type="PROSITE" id="PS52015">
    <property type="entry name" value="TONB_CTD"/>
    <property type="match status" value="1"/>
</dbReference>
<dbReference type="Pfam" id="PF07715">
    <property type="entry name" value="Plug"/>
    <property type="match status" value="1"/>
</dbReference>
<evidence type="ECO:0000256" key="11">
    <source>
        <dbReference type="SAM" id="MobiDB-lite"/>
    </source>
</evidence>
<keyword evidence="6 12" id="KW-0732">Signal</keyword>